<feature type="compositionally biased region" description="Low complexity" evidence="1">
    <location>
        <begin position="537"/>
        <end position="566"/>
    </location>
</feature>
<protein>
    <recommendedName>
        <fullName evidence="2">AMP-dependent synthetase/ligase domain-containing protein</fullName>
    </recommendedName>
</protein>
<evidence type="ECO:0000313" key="3">
    <source>
        <dbReference type="EMBL" id="KOG91774.1"/>
    </source>
</evidence>
<dbReference type="Pfam" id="PF00501">
    <property type="entry name" value="AMP-binding"/>
    <property type="match status" value="1"/>
</dbReference>
<comment type="caution">
    <text evidence="3">The sequence shown here is derived from an EMBL/GenBank/DDBJ whole genome shotgun (WGS) entry which is preliminary data.</text>
</comment>
<accession>A0ABR5JE96</accession>
<dbReference type="InterPro" id="IPR042099">
    <property type="entry name" value="ANL_N_sf"/>
</dbReference>
<dbReference type="PROSITE" id="PS00455">
    <property type="entry name" value="AMP_BINDING"/>
    <property type="match status" value="1"/>
</dbReference>
<evidence type="ECO:0000313" key="4">
    <source>
        <dbReference type="Proteomes" id="UP000037020"/>
    </source>
</evidence>
<feature type="non-terminal residue" evidence="3">
    <location>
        <position position="1"/>
    </location>
</feature>
<dbReference type="PANTHER" id="PTHR45527">
    <property type="entry name" value="NONRIBOSOMAL PEPTIDE SYNTHETASE"/>
    <property type="match status" value="1"/>
</dbReference>
<gene>
    <name evidence="3" type="ORF">ADK38_01325</name>
</gene>
<organism evidence="3 4">
    <name type="scientific">Streptomyces varsoviensis</name>
    <dbReference type="NCBI Taxonomy" id="67373"/>
    <lineage>
        <taxon>Bacteria</taxon>
        <taxon>Bacillati</taxon>
        <taxon>Actinomycetota</taxon>
        <taxon>Actinomycetes</taxon>
        <taxon>Kitasatosporales</taxon>
        <taxon>Streptomycetaceae</taxon>
        <taxon>Streptomyces</taxon>
    </lineage>
</organism>
<dbReference type="InterPro" id="IPR000873">
    <property type="entry name" value="AMP-dep_synth/lig_dom"/>
</dbReference>
<feature type="compositionally biased region" description="Basic residues" evidence="1">
    <location>
        <begin position="713"/>
        <end position="742"/>
    </location>
</feature>
<feature type="region of interest" description="Disordered" evidence="1">
    <location>
        <begin position="533"/>
        <end position="597"/>
    </location>
</feature>
<feature type="non-terminal residue" evidence="3">
    <location>
        <position position="761"/>
    </location>
</feature>
<dbReference type="SUPFAM" id="SSF56801">
    <property type="entry name" value="Acetyl-CoA synthetase-like"/>
    <property type="match status" value="1"/>
</dbReference>
<name>A0ABR5JE96_9ACTN</name>
<reference evidence="3 4" key="1">
    <citation type="submission" date="2015-07" db="EMBL/GenBank/DDBJ databases">
        <authorList>
            <person name="Ju K.-S."/>
            <person name="Doroghazi J.R."/>
            <person name="Metcalf W.W."/>
        </authorList>
    </citation>
    <scope>NUCLEOTIDE SEQUENCE [LARGE SCALE GENOMIC DNA]</scope>
    <source>
        <strain evidence="3 4">NRRL B-3589</strain>
    </source>
</reference>
<dbReference type="PANTHER" id="PTHR45527:SF1">
    <property type="entry name" value="FATTY ACID SYNTHASE"/>
    <property type="match status" value="1"/>
</dbReference>
<feature type="domain" description="AMP-dependent synthetase/ligase" evidence="2">
    <location>
        <begin position="134"/>
        <end position="485"/>
    </location>
</feature>
<proteinExistence type="predicted"/>
<feature type="region of interest" description="Disordered" evidence="1">
    <location>
        <begin position="706"/>
        <end position="761"/>
    </location>
</feature>
<dbReference type="InterPro" id="IPR020845">
    <property type="entry name" value="AMP-binding_CS"/>
</dbReference>
<feature type="region of interest" description="Disordered" evidence="1">
    <location>
        <begin position="257"/>
        <end position="285"/>
    </location>
</feature>
<evidence type="ECO:0000259" key="2">
    <source>
        <dbReference type="Pfam" id="PF00501"/>
    </source>
</evidence>
<dbReference type="EMBL" id="LGUT01000098">
    <property type="protein sequence ID" value="KOG91774.1"/>
    <property type="molecule type" value="Genomic_DNA"/>
</dbReference>
<dbReference type="Gene3D" id="3.40.50.12780">
    <property type="entry name" value="N-terminal domain of ligase-like"/>
    <property type="match status" value="1"/>
</dbReference>
<dbReference type="Proteomes" id="UP000037020">
    <property type="component" value="Unassembled WGS sequence"/>
</dbReference>
<sequence length="761" mass="80905">HWNRRLRAAAPAPARVATATCLRDLLPAAGTPHEAEEEAAAPLVRAGAALDPRTDDLAVRVAGRTLVLEANPASFGPDTLRGIGDHLDAVLDQCAAGRALADVDLLTDREREFLERHGGRPRDYPATTLHELVARQARRTPDAVALSHGEQRLGYRRLDRAANTVAHRLAELGVGPGTLVAVAGGRCLELFVALLGVLKAGGAIVHLDPAQPDTYHSSVVAAAGLRIVVVAPGGAVPAAAGSALAELPVHGILAEAEHADTPPGGGDSGNPEHPGKGAGPEDPAYVIFTSGTTGRPKGVVRPHRMHTSRIDLEQSMYGLGPSDRVLLKSAVSFREFLWPLAVGARAVIAREGGDRDDRYLLSLMREERLTVVSFVPSMLRLLAADPAFAELDALRHIFVGGEKFPRDLEQRLIAQGHAVHNTYTLTEADYVLHRRGPTDQPGTGSVAGRALDMRVYLCDPDGRRVPPGVVGEIRTGGPGLATGYLDQPAETARRFVPNPFEGPPGAAGGAPLLFRTGDLARFLPNGEVEYLSLIQGSRPPSRRCSASTPTSRTPPSSDTPTPTRASGCSASYGPSPTAPPWRACEPSWPSGRPRTRSPRTSCCSTGCPCCPAARRTARPSCRSPATGRRCASPTYRRAPTRSAGWPRSGAGLWGWTGSGATTTSPAWAAIRCGCWCSGRCWSRSSGPPWRWRTSSTARPWACRPNCSPAAAPMRRRPTARRPRTGGRSRTAHRRGAGRRPRRATASSSDGARQWAASRLRP</sequence>
<evidence type="ECO:0000256" key="1">
    <source>
        <dbReference type="SAM" id="MobiDB-lite"/>
    </source>
</evidence>
<keyword evidence="4" id="KW-1185">Reference proteome</keyword>